<proteinExistence type="predicted"/>
<keyword evidence="1" id="KW-1133">Transmembrane helix</keyword>
<dbReference type="Pfam" id="PF05857">
    <property type="entry name" value="TraX"/>
    <property type="match status" value="1"/>
</dbReference>
<dbReference type="EMBL" id="CP053661">
    <property type="protein sequence ID" value="QKD84677.1"/>
    <property type="molecule type" value="Genomic_DNA"/>
</dbReference>
<dbReference type="Proteomes" id="UP000505210">
    <property type="component" value="Chromosome"/>
</dbReference>
<accession>A0A6M8BIE0</accession>
<protein>
    <submittedName>
        <fullName evidence="2">TraX family protein</fullName>
    </submittedName>
</protein>
<dbReference type="KEGG" id="theu:HPC62_00330"/>
<evidence type="ECO:0000313" key="3">
    <source>
        <dbReference type="Proteomes" id="UP000505210"/>
    </source>
</evidence>
<gene>
    <name evidence="2" type="ORF">HPC62_00330</name>
</gene>
<evidence type="ECO:0000256" key="1">
    <source>
        <dbReference type="SAM" id="Phobius"/>
    </source>
</evidence>
<name>A0A6M8BIE0_9CYAN</name>
<feature type="transmembrane region" description="Helical" evidence="1">
    <location>
        <begin position="75"/>
        <end position="91"/>
    </location>
</feature>
<dbReference type="InterPro" id="IPR008875">
    <property type="entry name" value="TraX"/>
</dbReference>
<sequence length="203" mass="22982">MVIDHVGYVFLRETDWAMLCYGLGRLSFPLFAWLLVQGESHTQNFRQYALRLLGMAILSQPIYQLTFGIALFEDFNILFTLLLGLLCLRAARQWPRWAVLIWLVGAIAAELATFNYDAYGIALIALLGNYKPTPLWWTVWCIFTALTVVVMPGNLQFLAGFAALIFACANHERGPKARWFYWFYPAHIGLIGLAAFGLNRPAG</sequence>
<keyword evidence="1" id="KW-0472">Membrane</keyword>
<reference evidence="2 3" key="1">
    <citation type="submission" date="2020-05" db="EMBL/GenBank/DDBJ databases">
        <title>Complete genome sequence of of a novel Thermoleptolyngbya strain isolated from hot springs of Ganzi, Sichuan China.</title>
        <authorList>
            <person name="Tang J."/>
            <person name="Daroch M."/>
            <person name="Li L."/>
            <person name="Waleron K."/>
            <person name="Waleron M."/>
            <person name="Waleron M."/>
        </authorList>
    </citation>
    <scope>NUCLEOTIDE SEQUENCE [LARGE SCALE GENOMIC DNA]</scope>
    <source>
        <strain evidence="2 3">PKUAC-SCTA183</strain>
    </source>
</reference>
<feature type="transmembrane region" description="Helical" evidence="1">
    <location>
        <begin position="16"/>
        <end position="36"/>
    </location>
</feature>
<feature type="transmembrane region" description="Helical" evidence="1">
    <location>
        <begin position="98"/>
        <end position="116"/>
    </location>
</feature>
<dbReference type="AlphaFoldDB" id="A0A6M8BIE0"/>
<organism evidence="2 3">
    <name type="scientific">Thermoleptolyngbya sichuanensis A183</name>
    <dbReference type="NCBI Taxonomy" id="2737172"/>
    <lineage>
        <taxon>Bacteria</taxon>
        <taxon>Bacillati</taxon>
        <taxon>Cyanobacteriota</taxon>
        <taxon>Cyanophyceae</taxon>
        <taxon>Oculatellales</taxon>
        <taxon>Oculatellaceae</taxon>
        <taxon>Thermoleptolyngbya</taxon>
        <taxon>Thermoleptolyngbya sichuanensis</taxon>
    </lineage>
</organism>
<evidence type="ECO:0000313" key="2">
    <source>
        <dbReference type="EMBL" id="QKD84677.1"/>
    </source>
</evidence>
<feature type="transmembrane region" description="Helical" evidence="1">
    <location>
        <begin position="136"/>
        <end position="167"/>
    </location>
</feature>
<keyword evidence="3" id="KW-1185">Reference proteome</keyword>
<feature type="transmembrane region" description="Helical" evidence="1">
    <location>
        <begin position="48"/>
        <end position="69"/>
    </location>
</feature>
<feature type="transmembrane region" description="Helical" evidence="1">
    <location>
        <begin position="179"/>
        <end position="198"/>
    </location>
</feature>
<keyword evidence="1" id="KW-0812">Transmembrane</keyword>